<dbReference type="AlphaFoldDB" id="A0A6M4X004"/>
<dbReference type="RefSeq" id="WP_171401461.1">
    <property type="nucleotide sequence ID" value="NZ_CP049838.1"/>
</dbReference>
<keyword evidence="3" id="KW-1185">Reference proteome</keyword>
<accession>A0A6M4X004</accession>
<dbReference type="InterPro" id="IPR029058">
    <property type="entry name" value="AB_hydrolase_fold"/>
</dbReference>
<proteinExistence type="predicted"/>
<gene>
    <name evidence="2" type="ORF">G9272_42355</name>
</gene>
<sequence length="254" mass="26420">MRRHAPRRLLGVLATATLAFTLFSAAQTAGATTTATTSTTAASVASAARSADAAAQPLSTSTPVVFVHGYTGSASNWTTAMSVFRLNGWSSSNLFAYEYNSYGNNITNAQGLATFVNNVKARTGASKVAIVNHSMGGLVSQYYLKVLGGNTSVSHLASIAGANHGTTYAGACLVYTTCQQMYPGSSFISQITAGDETPGTTAYATWYSACDGIIIPYTSTRLDGATNNNVLCQTHIGYLTDTVVLGRIADFIAS</sequence>
<dbReference type="PANTHER" id="PTHR32015">
    <property type="entry name" value="FASTING INDUCED LIPASE"/>
    <property type="match status" value="1"/>
</dbReference>
<dbReference type="Proteomes" id="UP000502665">
    <property type="component" value="Chromosome"/>
</dbReference>
<dbReference type="SUPFAM" id="SSF53474">
    <property type="entry name" value="alpha/beta-Hydrolases"/>
    <property type="match status" value="1"/>
</dbReference>
<evidence type="ECO:0000313" key="3">
    <source>
        <dbReference type="Proteomes" id="UP000502665"/>
    </source>
</evidence>
<evidence type="ECO:0000313" key="2">
    <source>
        <dbReference type="EMBL" id="QJT06147.1"/>
    </source>
</evidence>
<feature type="signal peptide" evidence="1">
    <location>
        <begin position="1"/>
        <end position="31"/>
    </location>
</feature>
<dbReference type="PANTHER" id="PTHR32015:SF1">
    <property type="entry name" value="LIPASE"/>
    <property type="match status" value="1"/>
</dbReference>
<reference evidence="2" key="1">
    <citation type="submission" date="2020-03" db="EMBL/GenBank/DDBJ databases">
        <title>Molecular networking-based the target discovery of potent antiproliferative macrolactams: 5/6/7/16 polycyclic ansamycins and glycosylated trienomycin from Streptomyces cacaoi subsp. asoensis.</title>
        <authorList>
            <person name="Liu L.-L."/>
        </authorList>
    </citation>
    <scope>NUCLEOTIDE SEQUENCE [LARGE SCALE GENOMIC DNA]</scope>
    <source>
        <strain evidence="2">H2S5</strain>
    </source>
</reference>
<dbReference type="InterPro" id="IPR002918">
    <property type="entry name" value="Lipase_EstA/Esterase_EstB"/>
</dbReference>
<dbReference type="GO" id="GO:0016298">
    <property type="term" value="F:lipase activity"/>
    <property type="evidence" value="ECO:0007669"/>
    <property type="project" value="TreeGrafter"/>
</dbReference>
<dbReference type="GO" id="GO:0016042">
    <property type="term" value="P:lipid catabolic process"/>
    <property type="evidence" value="ECO:0007669"/>
    <property type="project" value="InterPro"/>
</dbReference>
<evidence type="ECO:0000256" key="1">
    <source>
        <dbReference type="SAM" id="SignalP"/>
    </source>
</evidence>
<dbReference type="Pfam" id="PF01674">
    <property type="entry name" value="Lipase_2"/>
    <property type="match status" value="1"/>
</dbReference>
<dbReference type="EMBL" id="CP049838">
    <property type="protein sequence ID" value="QJT06147.1"/>
    <property type="molecule type" value="Genomic_DNA"/>
</dbReference>
<name>A0A6M4X004_9ACTN</name>
<protein>
    <submittedName>
        <fullName evidence="2">Alpha/beta fold hydrolase</fullName>
    </submittedName>
</protein>
<organism evidence="2 3">
    <name type="scientific">Streptomyces asoensis</name>
    <dbReference type="NCBI Taxonomy" id="249586"/>
    <lineage>
        <taxon>Bacteria</taxon>
        <taxon>Bacillati</taxon>
        <taxon>Actinomycetota</taxon>
        <taxon>Actinomycetes</taxon>
        <taxon>Kitasatosporales</taxon>
        <taxon>Streptomycetaceae</taxon>
        <taxon>Streptomyces</taxon>
    </lineage>
</organism>
<keyword evidence="1" id="KW-0732">Signal</keyword>
<feature type="chain" id="PRO_5027102725" evidence="1">
    <location>
        <begin position="32"/>
        <end position="254"/>
    </location>
</feature>
<dbReference type="Gene3D" id="3.40.50.1820">
    <property type="entry name" value="alpha/beta hydrolase"/>
    <property type="match status" value="1"/>
</dbReference>
<keyword evidence="2" id="KW-0378">Hydrolase</keyword>